<evidence type="ECO:0000256" key="17">
    <source>
        <dbReference type="RuleBase" id="RU362096"/>
    </source>
</evidence>
<dbReference type="InterPro" id="IPR017441">
    <property type="entry name" value="Protein_kinase_ATP_BS"/>
</dbReference>
<accession>A0A7M5X1S1</accession>
<feature type="domain" description="PH" evidence="20">
    <location>
        <begin position="8"/>
        <end position="113"/>
    </location>
</feature>
<evidence type="ECO:0000256" key="8">
    <source>
        <dbReference type="ARBA" id="ARBA00022833"/>
    </source>
</evidence>
<dbReference type="InterPro" id="IPR050198">
    <property type="entry name" value="Non-receptor_tyrosine_kinases"/>
</dbReference>
<dbReference type="GeneID" id="136820327"/>
<dbReference type="InterPro" id="IPR020635">
    <property type="entry name" value="Tyr_kinase_cat_dom"/>
</dbReference>
<evidence type="ECO:0000256" key="15">
    <source>
        <dbReference type="PROSITE-ProRule" id="PRU00432"/>
    </source>
</evidence>
<dbReference type="GO" id="GO:0035556">
    <property type="term" value="P:intracellular signal transduction"/>
    <property type="evidence" value="ECO:0007669"/>
    <property type="project" value="InterPro"/>
</dbReference>
<keyword evidence="10 13" id="KW-0727">SH2 domain</keyword>
<dbReference type="InterPro" id="IPR036028">
    <property type="entry name" value="SH3-like_dom_sf"/>
</dbReference>
<dbReference type="AlphaFoldDB" id="A0A7M5X1S1"/>
<evidence type="ECO:0000256" key="2">
    <source>
        <dbReference type="ARBA" id="ARBA00022443"/>
    </source>
</evidence>
<dbReference type="PROSITE" id="PS00109">
    <property type="entry name" value="PROTEIN_KINASE_TYR"/>
    <property type="match status" value="1"/>
</dbReference>
<evidence type="ECO:0000256" key="6">
    <source>
        <dbReference type="ARBA" id="ARBA00022771"/>
    </source>
</evidence>
<dbReference type="SMART" id="SM00233">
    <property type="entry name" value="PH"/>
    <property type="match status" value="1"/>
</dbReference>
<dbReference type="Proteomes" id="UP000594262">
    <property type="component" value="Unplaced"/>
</dbReference>
<keyword evidence="7 17" id="KW-0418">Kinase</keyword>
<name>A0A7M5X1S1_9CNID</name>
<evidence type="ECO:0000256" key="10">
    <source>
        <dbReference type="ARBA" id="ARBA00022999"/>
    </source>
</evidence>
<dbReference type="Gene3D" id="1.10.510.10">
    <property type="entry name" value="Transferase(Phosphotransferase) domain 1"/>
    <property type="match status" value="1"/>
</dbReference>
<dbReference type="InterPro" id="IPR001452">
    <property type="entry name" value="SH3_domain"/>
</dbReference>
<dbReference type="Pfam" id="PF00018">
    <property type="entry name" value="SH3_1"/>
    <property type="match status" value="1"/>
</dbReference>
<evidence type="ECO:0000259" key="19">
    <source>
        <dbReference type="PROSITE" id="PS50002"/>
    </source>
</evidence>
<dbReference type="InterPro" id="IPR011993">
    <property type="entry name" value="PH-like_dom_sf"/>
</dbReference>
<evidence type="ECO:0000256" key="7">
    <source>
        <dbReference type="ARBA" id="ARBA00022777"/>
    </source>
</evidence>
<dbReference type="SMART" id="SM00252">
    <property type="entry name" value="SH2"/>
    <property type="match status" value="1"/>
</dbReference>
<dbReference type="SUPFAM" id="SSF55550">
    <property type="entry name" value="SH2 domain"/>
    <property type="match status" value="1"/>
</dbReference>
<dbReference type="SMART" id="SM00219">
    <property type="entry name" value="TyrKc"/>
    <property type="match status" value="1"/>
</dbReference>
<keyword evidence="8" id="KW-0862">Zinc</keyword>
<dbReference type="InterPro" id="IPR008266">
    <property type="entry name" value="Tyr_kinase_AS"/>
</dbReference>
<dbReference type="EnsemblMetazoa" id="CLYHEMT016300.1">
    <property type="protein sequence ID" value="CLYHEMP016300.1"/>
    <property type="gene ID" value="CLYHEMG016300"/>
</dbReference>
<evidence type="ECO:0000259" key="21">
    <source>
        <dbReference type="PROSITE" id="PS50011"/>
    </source>
</evidence>
<dbReference type="SUPFAM" id="SSF50044">
    <property type="entry name" value="SH3-domain"/>
    <property type="match status" value="1"/>
</dbReference>
<dbReference type="PROSITE" id="PS50002">
    <property type="entry name" value="SH3"/>
    <property type="match status" value="1"/>
</dbReference>
<dbReference type="GO" id="GO:0005737">
    <property type="term" value="C:cytoplasm"/>
    <property type="evidence" value="ECO:0007669"/>
    <property type="project" value="UniProtKB-ARBA"/>
</dbReference>
<feature type="domain" description="SH2" evidence="18">
    <location>
        <begin position="239"/>
        <end position="328"/>
    </location>
</feature>
<dbReference type="SUPFAM" id="SSF56112">
    <property type="entry name" value="Protein kinase-like (PK-like)"/>
    <property type="match status" value="1"/>
</dbReference>
<keyword evidence="9 16" id="KW-0067">ATP-binding</keyword>
<dbReference type="InterPro" id="IPR036860">
    <property type="entry name" value="SH2_dom_sf"/>
</dbReference>
<dbReference type="Pfam" id="PF07714">
    <property type="entry name" value="PK_Tyr_Ser-Thr"/>
    <property type="match status" value="1"/>
</dbReference>
<dbReference type="PROSITE" id="PS50003">
    <property type="entry name" value="PH_DOMAIN"/>
    <property type="match status" value="1"/>
</dbReference>
<feature type="domain" description="SH3" evidence="19">
    <location>
        <begin position="173"/>
        <end position="233"/>
    </location>
</feature>
<dbReference type="Pfam" id="PF00779">
    <property type="entry name" value="BTK"/>
    <property type="match status" value="1"/>
</dbReference>
<dbReference type="GO" id="GO:0004715">
    <property type="term" value="F:non-membrane spanning protein tyrosine kinase activity"/>
    <property type="evidence" value="ECO:0007669"/>
    <property type="project" value="UniProtKB-EC"/>
</dbReference>
<evidence type="ECO:0000256" key="1">
    <source>
        <dbReference type="ARBA" id="ARBA00001947"/>
    </source>
</evidence>
<dbReference type="Pfam" id="PF00169">
    <property type="entry name" value="PH"/>
    <property type="match status" value="1"/>
</dbReference>
<dbReference type="PRINTS" id="PR00401">
    <property type="entry name" value="SH2DOMAIN"/>
</dbReference>
<dbReference type="GO" id="GO:0005524">
    <property type="term" value="F:ATP binding"/>
    <property type="evidence" value="ECO:0007669"/>
    <property type="project" value="UniProtKB-UniRule"/>
</dbReference>
<dbReference type="PRINTS" id="PR00109">
    <property type="entry name" value="TYRKINASE"/>
</dbReference>
<dbReference type="InterPro" id="IPR011009">
    <property type="entry name" value="Kinase-like_dom_sf"/>
</dbReference>
<keyword evidence="2 14" id="KW-0728">SH3 domain</keyword>
<organism evidence="22 23">
    <name type="scientific">Clytia hemisphaerica</name>
    <dbReference type="NCBI Taxonomy" id="252671"/>
    <lineage>
        <taxon>Eukaryota</taxon>
        <taxon>Metazoa</taxon>
        <taxon>Cnidaria</taxon>
        <taxon>Hydrozoa</taxon>
        <taxon>Hydroidolina</taxon>
        <taxon>Leptothecata</taxon>
        <taxon>Obeliida</taxon>
        <taxon>Clytiidae</taxon>
        <taxon>Clytia</taxon>
    </lineage>
</organism>
<evidence type="ECO:0000313" key="23">
    <source>
        <dbReference type="Proteomes" id="UP000594262"/>
    </source>
</evidence>
<evidence type="ECO:0000256" key="14">
    <source>
        <dbReference type="PROSITE-ProRule" id="PRU00192"/>
    </source>
</evidence>
<dbReference type="PROSITE" id="PS00107">
    <property type="entry name" value="PROTEIN_KINASE_ATP"/>
    <property type="match status" value="1"/>
</dbReference>
<evidence type="ECO:0000259" key="18">
    <source>
        <dbReference type="PROSITE" id="PS50001"/>
    </source>
</evidence>
<comment type="catalytic activity">
    <reaction evidence="12 17">
        <text>L-tyrosyl-[protein] + ATP = O-phospho-L-tyrosyl-[protein] + ADP + H(+)</text>
        <dbReference type="Rhea" id="RHEA:10596"/>
        <dbReference type="Rhea" id="RHEA-COMP:10136"/>
        <dbReference type="Rhea" id="RHEA-COMP:20101"/>
        <dbReference type="ChEBI" id="CHEBI:15378"/>
        <dbReference type="ChEBI" id="CHEBI:30616"/>
        <dbReference type="ChEBI" id="CHEBI:46858"/>
        <dbReference type="ChEBI" id="CHEBI:61978"/>
        <dbReference type="ChEBI" id="CHEBI:456216"/>
        <dbReference type="EC" id="2.7.10.2"/>
    </reaction>
</comment>
<dbReference type="PROSITE" id="PS50001">
    <property type="entry name" value="SH2"/>
    <property type="match status" value="1"/>
</dbReference>
<dbReference type="Gene3D" id="2.30.30.40">
    <property type="entry name" value="SH3 Domains"/>
    <property type="match status" value="1"/>
</dbReference>
<dbReference type="InterPro" id="IPR001562">
    <property type="entry name" value="Znf_Btk_motif"/>
</dbReference>
<evidence type="ECO:0000256" key="5">
    <source>
        <dbReference type="ARBA" id="ARBA00022741"/>
    </source>
</evidence>
<dbReference type="Gene3D" id="3.30.505.10">
    <property type="entry name" value="SH2 domain"/>
    <property type="match status" value="1"/>
</dbReference>
<dbReference type="EC" id="2.7.10.2" evidence="17"/>
<reference evidence="22" key="1">
    <citation type="submission" date="2021-01" db="UniProtKB">
        <authorList>
            <consortium name="EnsemblMetazoa"/>
        </authorList>
    </citation>
    <scope>IDENTIFICATION</scope>
</reference>
<keyword evidence="4" id="KW-0479">Metal-binding</keyword>
<evidence type="ECO:0000256" key="4">
    <source>
        <dbReference type="ARBA" id="ARBA00022723"/>
    </source>
</evidence>
<evidence type="ECO:0000256" key="16">
    <source>
        <dbReference type="PROSITE-ProRule" id="PRU10141"/>
    </source>
</evidence>
<evidence type="ECO:0000313" key="22">
    <source>
        <dbReference type="EnsemblMetazoa" id="CLYHEMP016300.1"/>
    </source>
</evidence>
<dbReference type="SUPFAM" id="SSF50729">
    <property type="entry name" value="PH domain-like"/>
    <property type="match status" value="1"/>
</dbReference>
<evidence type="ECO:0000256" key="12">
    <source>
        <dbReference type="ARBA" id="ARBA00051245"/>
    </source>
</evidence>
<keyword evidence="23" id="KW-1185">Reference proteome</keyword>
<evidence type="ECO:0000256" key="9">
    <source>
        <dbReference type="ARBA" id="ARBA00022840"/>
    </source>
</evidence>
<feature type="binding site" evidence="16">
    <location>
        <position position="378"/>
    </location>
    <ligand>
        <name>ATP</name>
        <dbReference type="ChEBI" id="CHEBI:30616"/>
    </ligand>
</feature>
<evidence type="ECO:0000256" key="3">
    <source>
        <dbReference type="ARBA" id="ARBA00022679"/>
    </source>
</evidence>
<feature type="domain" description="Protein kinase" evidence="21">
    <location>
        <begin position="350"/>
        <end position="601"/>
    </location>
</feature>
<sequence>MFHRRDGQILKEGVLTKRAIGKSILTGPLNFKERWVVLTEKALTYNEISDEGKGKEKGTLDTGNIKGIEEVDYEAFGKNSAFQVIFEDFILYLIASKDDGRNDWISNLRDAISNKDNSLYEKYHSGVFINNQWTCCKSQVKKESGCKESYYSGNKKKVLSAQASNGIILPRPQESFKVSAKYDYKAGQKDDLTLIKDHEYTVIDTAQGVWWYARDSLGNKGYIPANYVTKHTGIESEKWYHGDMTRQEADVTLKSRDDGTFIVRNSSQPGMYTLSFCFQRVVKHYHIKVDAENKFYVSQRHHFDSVSKLIEYHKLNSAGLVTRLRIPYLGTEPPPVMLGYGVFQINRSELLFKREIGAGQFGTVHEAIWRKEKLVAVKQMKPDSMNTHDFIEEAKMMQRFQHKHLVSIHGVCSEMEPLLIVVEHMCHGSLHTYLRERRELIRKQDLLTDMIFQVVSAMKYLEEEKFIHRDLAARNCLVGEGNLIKVGDFGLARYVLDDQYTASEGTKFPVKWAAPEVIDYTKFSSKSDVWAFGILCWEVFSGGKPPYPSYTNPQVAEQVRNGYRLERPTHCPVDIYKQIMLKSWDHQPEKRPSFRDIHQLLKVLTEDYADA</sequence>
<evidence type="ECO:0000259" key="20">
    <source>
        <dbReference type="PROSITE" id="PS50003"/>
    </source>
</evidence>
<evidence type="ECO:0000256" key="13">
    <source>
        <dbReference type="PROSITE-ProRule" id="PRU00191"/>
    </source>
</evidence>
<dbReference type="PROSITE" id="PS50011">
    <property type="entry name" value="PROTEIN_KINASE_DOM"/>
    <property type="match status" value="1"/>
</dbReference>
<dbReference type="FunFam" id="1.10.510.10:FF:000052">
    <property type="entry name" value="Tyrosine-protein kinase"/>
    <property type="match status" value="1"/>
</dbReference>
<keyword evidence="6 15" id="KW-0863">Zinc-finger</keyword>
<keyword evidence="11 17" id="KW-0829">Tyrosine-protein kinase</keyword>
<dbReference type="InterPro" id="IPR000719">
    <property type="entry name" value="Prot_kinase_dom"/>
</dbReference>
<dbReference type="InterPro" id="IPR001849">
    <property type="entry name" value="PH_domain"/>
</dbReference>
<proteinExistence type="inferred from homology"/>
<evidence type="ECO:0000256" key="11">
    <source>
        <dbReference type="ARBA" id="ARBA00023137"/>
    </source>
</evidence>
<dbReference type="Gene3D" id="2.30.29.30">
    <property type="entry name" value="Pleckstrin-homology domain (PH domain)/Phosphotyrosine-binding domain (PTB)"/>
    <property type="match status" value="1"/>
</dbReference>
<dbReference type="OrthoDB" id="28230at2759"/>
<dbReference type="InterPro" id="IPR001245">
    <property type="entry name" value="Ser-Thr/Tyr_kinase_cat_dom"/>
</dbReference>
<comment type="similarity">
    <text evidence="17">Belongs to the protein kinase superfamily. Tyr protein kinase family.</text>
</comment>
<dbReference type="PROSITE" id="PS51113">
    <property type="entry name" value="ZF_BTK"/>
    <property type="match status" value="1"/>
</dbReference>
<dbReference type="PANTHER" id="PTHR24418">
    <property type="entry name" value="TYROSINE-PROTEIN KINASE"/>
    <property type="match status" value="1"/>
</dbReference>
<dbReference type="Pfam" id="PF00017">
    <property type="entry name" value="SH2"/>
    <property type="match status" value="1"/>
</dbReference>
<dbReference type="InterPro" id="IPR000980">
    <property type="entry name" value="SH2"/>
</dbReference>
<keyword evidence="3 17" id="KW-0808">Transferase</keyword>
<dbReference type="SMART" id="SM00326">
    <property type="entry name" value="SH3"/>
    <property type="match status" value="1"/>
</dbReference>
<protein>
    <recommendedName>
        <fullName evidence="17">Tyrosine-protein kinase</fullName>
        <ecNumber evidence="17">2.7.10.2</ecNumber>
    </recommendedName>
</protein>
<keyword evidence="5 16" id="KW-0547">Nucleotide-binding</keyword>
<comment type="cofactor">
    <cofactor evidence="1">
        <name>Zn(2+)</name>
        <dbReference type="ChEBI" id="CHEBI:29105"/>
    </cofactor>
</comment>
<dbReference type="RefSeq" id="XP_066932623.1">
    <property type="nucleotide sequence ID" value="XM_067076522.1"/>
</dbReference>
<dbReference type="GO" id="GO:0008270">
    <property type="term" value="F:zinc ion binding"/>
    <property type="evidence" value="ECO:0007669"/>
    <property type="project" value="UniProtKB-KW"/>
</dbReference>